<reference evidence="1 2" key="1">
    <citation type="journal article" date="2019" name="Plant Biotechnol. J.">
        <title>The red bayberry genome and genetic basis of sex determination.</title>
        <authorList>
            <person name="Jia H.M."/>
            <person name="Jia H.J."/>
            <person name="Cai Q.L."/>
            <person name="Wang Y."/>
            <person name="Zhao H.B."/>
            <person name="Yang W.F."/>
            <person name="Wang G.Y."/>
            <person name="Li Y.H."/>
            <person name="Zhan D.L."/>
            <person name="Shen Y.T."/>
            <person name="Niu Q.F."/>
            <person name="Chang L."/>
            <person name="Qiu J."/>
            <person name="Zhao L."/>
            <person name="Xie H.B."/>
            <person name="Fu W.Y."/>
            <person name="Jin J."/>
            <person name="Li X.W."/>
            <person name="Jiao Y."/>
            <person name="Zhou C.C."/>
            <person name="Tu T."/>
            <person name="Chai C.Y."/>
            <person name="Gao J.L."/>
            <person name="Fan L.J."/>
            <person name="van de Weg E."/>
            <person name="Wang J.Y."/>
            <person name="Gao Z.S."/>
        </authorList>
    </citation>
    <scope>NUCLEOTIDE SEQUENCE [LARGE SCALE GENOMIC DNA]</scope>
    <source>
        <tissue evidence="1">Leaves</tissue>
    </source>
</reference>
<comment type="caution">
    <text evidence="1">The sequence shown here is derived from an EMBL/GenBank/DDBJ whole genome shotgun (WGS) entry which is preliminary data.</text>
</comment>
<protein>
    <recommendedName>
        <fullName evidence="3">Myb/SANT-like domain-containing protein</fullName>
    </recommendedName>
</protein>
<evidence type="ECO:0000313" key="2">
    <source>
        <dbReference type="Proteomes" id="UP000516437"/>
    </source>
</evidence>
<keyword evidence="2" id="KW-1185">Reference proteome</keyword>
<proteinExistence type="predicted"/>
<accession>A0A6A1W2T5</accession>
<evidence type="ECO:0000313" key="1">
    <source>
        <dbReference type="EMBL" id="KAB1219534.1"/>
    </source>
</evidence>
<dbReference type="Proteomes" id="UP000516437">
    <property type="component" value="Chromosome 3"/>
</dbReference>
<organism evidence="1 2">
    <name type="scientific">Morella rubra</name>
    <name type="common">Chinese bayberry</name>
    <dbReference type="NCBI Taxonomy" id="262757"/>
    <lineage>
        <taxon>Eukaryota</taxon>
        <taxon>Viridiplantae</taxon>
        <taxon>Streptophyta</taxon>
        <taxon>Embryophyta</taxon>
        <taxon>Tracheophyta</taxon>
        <taxon>Spermatophyta</taxon>
        <taxon>Magnoliopsida</taxon>
        <taxon>eudicotyledons</taxon>
        <taxon>Gunneridae</taxon>
        <taxon>Pentapetalae</taxon>
        <taxon>rosids</taxon>
        <taxon>fabids</taxon>
        <taxon>Fagales</taxon>
        <taxon>Myricaceae</taxon>
        <taxon>Morella</taxon>
    </lineage>
</organism>
<dbReference type="EMBL" id="RXIC02000021">
    <property type="protein sequence ID" value="KAB1219534.1"/>
    <property type="molecule type" value="Genomic_DNA"/>
</dbReference>
<name>A0A6A1W2T5_9ROSI</name>
<dbReference type="AlphaFoldDB" id="A0A6A1W2T5"/>
<evidence type="ECO:0008006" key="3">
    <source>
        <dbReference type="Google" id="ProtNLM"/>
    </source>
</evidence>
<sequence length="107" mass="12444">MQVWPLMALTNRHRSWDFNAVGVLLQEAKSNPPPDSLTGITQLIPKAWFRCIADRINARCNTRLTAVDIRGRYRRLEHEYRKFTALITIEGFFWNKEEGVVLAVESK</sequence>
<gene>
    <name evidence="1" type="ORF">CJ030_MR3G012330</name>
</gene>